<protein>
    <submittedName>
        <fullName evidence="1">Uncharacterized protein</fullName>
    </submittedName>
</protein>
<dbReference type="KEGG" id="cpoi:OE229_10160"/>
<dbReference type="Proteomes" id="UP001062223">
    <property type="component" value="Chromosome"/>
</dbReference>
<reference evidence="1" key="1">
    <citation type="submission" date="2022-09" db="EMBL/GenBank/DDBJ databases">
        <title>Taxonomy of Curtobacterium flaccumfaciens.</title>
        <authorList>
            <person name="Osdaghi E."/>
            <person name="Taghavi S.M."/>
            <person name="Hamidizade M."/>
            <person name="Abachi H."/>
            <person name="Fazliarab A."/>
            <person name="Baeyen S."/>
            <person name="Portier P."/>
            <person name="Van Vaerenbergh J."/>
            <person name="Jacques M.-A."/>
        </authorList>
    </citation>
    <scope>NUCLEOTIDE SEQUENCE</scope>
    <source>
        <strain evidence="1">AGQB46</strain>
    </source>
</reference>
<dbReference type="RefSeq" id="WP_182066755.1">
    <property type="nucleotide sequence ID" value="NZ_CP106879.1"/>
</dbReference>
<proteinExistence type="predicted"/>
<organism evidence="1 2">
    <name type="scientific">Curtobacterium poinsettiae</name>
    <dbReference type="NCBI Taxonomy" id="159612"/>
    <lineage>
        <taxon>Bacteria</taxon>
        <taxon>Bacillati</taxon>
        <taxon>Actinomycetota</taxon>
        <taxon>Actinomycetes</taxon>
        <taxon>Micrococcales</taxon>
        <taxon>Microbacteriaceae</taxon>
        <taxon>Curtobacterium</taxon>
    </lineage>
</organism>
<accession>A0A9Q9P618</accession>
<evidence type="ECO:0000313" key="2">
    <source>
        <dbReference type="Proteomes" id="UP001062223"/>
    </source>
</evidence>
<evidence type="ECO:0000313" key="1">
    <source>
        <dbReference type="EMBL" id="UYC79517.1"/>
    </source>
</evidence>
<dbReference type="AlphaFoldDB" id="A0A9Q9P618"/>
<name>A0A9Q9P618_9MICO</name>
<dbReference type="EMBL" id="CP106879">
    <property type="protein sequence ID" value="UYC79517.1"/>
    <property type="molecule type" value="Genomic_DNA"/>
</dbReference>
<gene>
    <name evidence="1" type="ORF">OE229_10160</name>
</gene>
<sequence length="72" mass="7111">MTGATISDQGAVRLQAVTSVPSVPDALTGLEARPALLTLVTPGGAPVCEGDACLIDAGAFAGSEGDWTEVPD</sequence>